<feature type="transmembrane region" description="Helical" evidence="1">
    <location>
        <begin position="93"/>
        <end position="116"/>
    </location>
</feature>
<evidence type="ECO:0000313" key="2">
    <source>
        <dbReference type="EMBL" id="MXO82501.1"/>
    </source>
</evidence>
<keyword evidence="1" id="KW-1133">Transmembrane helix</keyword>
<feature type="transmembrane region" description="Helical" evidence="1">
    <location>
        <begin position="36"/>
        <end position="55"/>
    </location>
</feature>
<keyword evidence="3" id="KW-1185">Reference proteome</keyword>
<organism evidence="2 3">
    <name type="scientific">Pontixanthobacter aestiaquae</name>
    <dbReference type="NCBI Taxonomy" id="1509367"/>
    <lineage>
        <taxon>Bacteria</taxon>
        <taxon>Pseudomonadati</taxon>
        <taxon>Pseudomonadota</taxon>
        <taxon>Alphaproteobacteria</taxon>
        <taxon>Sphingomonadales</taxon>
        <taxon>Erythrobacteraceae</taxon>
        <taxon>Pontixanthobacter</taxon>
    </lineage>
</organism>
<reference evidence="2 3" key="1">
    <citation type="submission" date="2019-12" db="EMBL/GenBank/DDBJ databases">
        <title>Genomic-based taxomic classification of the family Erythrobacteraceae.</title>
        <authorList>
            <person name="Xu L."/>
        </authorList>
    </citation>
    <scope>NUCLEOTIDE SEQUENCE [LARGE SCALE GENOMIC DNA]</scope>
    <source>
        <strain evidence="2 3">KCTC 42006</strain>
    </source>
</reference>
<feature type="transmembrane region" description="Helical" evidence="1">
    <location>
        <begin position="62"/>
        <end position="81"/>
    </location>
</feature>
<dbReference type="AlphaFoldDB" id="A0A844Z198"/>
<dbReference type="OrthoDB" id="7428886at2"/>
<keyword evidence="1" id="KW-0812">Transmembrane</keyword>
<keyword evidence="1" id="KW-0472">Membrane</keyword>
<accession>A0A844Z198</accession>
<feature type="transmembrane region" description="Helical" evidence="1">
    <location>
        <begin position="12"/>
        <end position="30"/>
    </location>
</feature>
<sequence>MMAALGPLRWSIITVYSLGCALLLIATGSIDEVFGVFFGLVVCVWMIAPIAMLALKREGGALTAIGAVLLGAVGFYMYWRAFYGPDVDALSGLAYVILPIYQCVAAAGVVLLAHLIKKSS</sequence>
<dbReference type="Proteomes" id="UP000460290">
    <property type="component" value="Unassembled WGS sequence"/>
</dbReference>
<dbReference type="EMBL" id="WTYZ01000001">
    <property type="protein sequence ID" value="MXO82501.1"/>
    <property type="molecule type" value="Genomic_DNA"/>
</dbReference>
<name>A0A844Z198_9SPHN</name>
<evidence type="ECO:0008006" key="4">
    <source>
        <dbReference type="Google" id="ProtNLM"/>
    </source>
</evidence>
<evidence type="ECO:0000256" key="1">
    <source>
        <dbReference type="SAM" id="Phobius"/>
    </source>
</evidence>
<gene>
    <name evidence="2" type="ORF">GRI35_03810</name>
</gene>
<protein>
    <recommendedName>
        <fullName evidence="4">Sodium:solute symporter family protein</fullName>
    </recommendedName>
</protein>
<dbReference type="RefSeq" id="WP_160612946.1">
    <property type="nucleotide sequence ID" value="NZ_JAUFQM010000001.1"/>
</dbReference>
<proteinExistence type="predicted"/>
<comment type="caution">
    <text evidence="2">The sequence shown here is derived from an EMBL/GenBank/DDBJ whole genome shotgun (WGS) entry which is preliminary data.</text>
</comment>
<evidence type="ECO:0000313" key="3">
    <source>
        <dbReference type="Proteomes" id="UP000460290"/>
    </source>
</evidence>